<evidence type="ECO:0008006" key="4">
    <source>
        <dbReference type="Google" id="ProtNLM"/>
    </source>
</evidence>
<accession>A0A3N3ZR50</accession>
<reference evidence="2 3" key="1">
    <citation type="submission" date="2018-10" db="EMBL/GenBank/DDBJ databases">
        <title>Kocuria sp. M5W7-7, whole genome shotgun sequence.</title>
        <authorList>
            <person name="Tuo L."/>
        </authorList>
    </citation>
    <scope>NUCLEOTIDE SEQUENCE [LARGE SCALE GENOMIC DNA]</scope>
    <source>
        <strain evidence="2 3">M5W7-7</strain>
    </source>
</reference>
<sequence>MVGWGMPRRPHTPPEDLPNRSFSTTEARSLGLTAHHLEGPGYRQLTRGVWIPAHLQTPADPTERVRTQLHGLLEAKHDCAASHLTAAQLLGLRLPDALRRDTRLHITRHNGYRPPGGHNVHGHCAELPPEDLVSMGGILSTGPARTAIDLAAMRELRWFRISDDDLVALLDGIICEHANGPLAGSEPMRSLPGLSADLDRMKGKRGVRRVRLALQRCAVGADSMLETRARLLLAHYDHTTPWITDHQLQAPGHRTVWPDLADVEHRLSLQLDGPHHESPEQRLRDMDRLRATEAAGWTEIRVSFRDLQPIGAQLPALIHLVRQARRRRQ</sequence>
<evidence type="ECO:0000313" key="3">
    <source>
        <dbReference type="Proteomes" id="UP000270616"/>
    </source>
</evidence>
<dbReference type="Proteomes" id="UP000270616">
    <property type="component" value="Unassembled WGS sequence"/>
</dbReference>
<keyword evidence="3" id="KW-1185">Reference proteome</keyword>
<organism evidence="2 3">
    <name type="scientific">Kocuria soli</name>
    <dbReference type="NCBI Taxonomy" id="2485125"/>
    <lineage>
        <taxon>Bacteria</taxon>
        <taxon>Bacillati</taxon>
        <taxon>Actinomycetota</taxon>
        <taxon>Actinomycetes</taxon>
        <taxon>Micrococcales</taxon>
        <taxon>Micrococcaceae</taxon>
        <taxon>Kocuria</taxon>
    </lineage>
</organism>
<feature type="region of interest" description="Disordered" evidence="1">
    <location>
        <begin position="1"/>
        <end position="22"/>
    </location>
</feature>
<dbReference type="AlphaFoldDB" id="A0A3N3ZR50"/>
<gene>
    <name evidence="2" type="ORF">EDL96_08635</name>
</gene>
<comment type="caution">
    <text evidence="2">The sequence shown here is derived from an EMBL/GenBank/DDBJ whole genome shotgun (WGS) entry which is preliminary data.</text>
</comment>
<proteinExistence type="predicted"/>
<protein>
    <recommendedName>
        <fullName evidence="4">DUF559 domain-containing protein</fullName>
    </recommendedName>
</protein>
<dbReference type="EMBL" id="RKMF01000010">
    <property type="protein sequence ID" value="ROZ62832.1"/>
    <property type="molecule type" value="Genomic_DNA"/>
</dbReference>
<name>A0A3N3ZR50_9MICC</name>
<evidence type="ECO:0000256" key="1">
    <source>
        <dbReference type="SAM" id="MobiDB-lite"/>
    </source>
</evidence>
<evidence type="ECO:0000313" key="2">
    <source>
        <dbReference type="EMBL" id="ROZ62832.1"/>
    </source>
</evidence>